<accession>A0A4U0TM15</accession>
<organism evidence="2 3">
    <name type="scientific">Salinomyces thailandicus</name>
    <dbReference type="NCBI Taxonomy" id="706561"/>
    <lineage>
        <taxon>Eukaryota</taxon>
        <taxon>Fungi</taxon>
        <taxon>Dikarya</taxon>
        <taxon>Ascomycota</taxon>
        <taxon>Pezizomycotina</taxon>
        <taxon>Dothideomycetes</taxon>
        <taxon>Dothideomycetidae</taxon>
        <taxon>Mycosphaerellales</taxon>
        <taxon>Teratosphaeriaceae</taxon>
        <taxon>Salinomyces</taxon>
    </lineage>
</organism>
<feature type="coiled-coil region" evidence="1">
    <location>
        <begin position="95"/>
        <end position="133"/>
    </location>
</feature>
<keyword evidence="3" id="KW-1185">Reference proteome</keyword>
<comment type="caution">
    <text evidence="2">The sequence shown here is derived from an EMBL/GenBank/DDBJ whole genome shotgun (WGS) entry which is preliminary data.</text>
</comment>
<evidence type="ECO:0000313" key="3">
    <source>
        <dbReference type="Proteomes" id="UP000308549"/>
    </source>
</evidence>
<name>A0A4U0TM15_9PEZI</name>
<sequence>MAYLEKSPVDPAYVGSMLQSQGRIFAVHRADLCAKSIGLKRLIDQSFKNTITGVLGIAPFDPVTTVHMLVFAIANVYEVTGPGDLARSKSRSFALAVAEANMARLNADLTTTRQLLETRRAQLEEQARQIQNGLQLSLAQAH</sequence>
<proteinExistence type="predicted"/>
<dbReference type="EMBL" id="NAJL01000068">
    <property type="protein sequence ID" value="TKA22715.1"/>
    <property type="molecule type" value="Genomic_DNA"/>
</dbReference>
<evidence type="ECO:0000256" key="1">
    <source>
        <dbReference type="SAM" id="Coils"/>
    </source>
</evidence>
<evidence type="ECO:0000313" key="2">
    <source>
        <dbReference type="EMBL" id="TKA22715.1"/>
    </source>
</evidence>
<dbReference type="OrthoDB" id="6359816at2759"/>
<protein>
    <submittedName>
        <fullName evidence="2">Uncharacterized protein</fullName>
    </submittedName>
</protein>
<gene>
    <name evidence="2" type="ORF">B0A50_07808</name>
</gene>
<keyword evidence="1" id="KW-0175">Coiled coil</keyword>
<dbReference type="Proteomes" id="UP000308549">
    <property type="component" value="Unassembled WGS sequence"/>
</dbReference>
<dbReference type="AlphaFoldDB" id="A0A4U0TM15"/>
<reference evidence="2 3" key="1">
    <citation type="submission" date="2017-03" db="EMBL/GenBank/DDBJ databases">
        <title>Genomes of endolithic fungi from Antarctica.</title>
        <authorList>
            <person name="Coleine C."/>
            <person name="Masonjones S."/>
            <person name="Stajich J.E."/>
        </authorList>
    </citation>
    <scope>NUCLEOTIDE SEQUENCE [LARGE SCALE GENOMIC DNA]</scope>
    <source>
        <strain evidence="2 3">CCFEE 6315</strain>
    </source>
</reference>